<dbReference type="Proteomes" id="UP000515663">
    <property type="component" value="Chromosome"/>
</dbReference>
<dbReference type="PANTHER" id="PTHR22642:SF2">
    <property type="entry name" value="PROTEIN LONG AFTER FAR-RED 3"/>
    <property type="match status" value="1"/>
</dbReference>
<dbReference type="SUPFAM" id="SSF51338">
    <property type="entry name" value="Composite domain of metallo-dependent hydrolases"/>
    <property type="match status" value="1"/>
</dbReference>
<reference evidence="3" key="1">
    <citation type="submission" date="2020-07" db="EMBL/GenBank/DDBJ databases">
        <title>novel species isolated from the respiratory tract of Marmot.</title>
        <authorList>
            <person name="Zhang G."/>
        </authorList>
    </citation>
    <scope>NUCLEOTIDE SEQUENCE [LARGE SCALE GENOMIC DNA]</scope>
    <source>
        <strain evidence="3">686</strain>
    </source>
</reference>
<dbReference type="Gene3D" id="2.30.40.10">
    <property type="entry name" value="Urease, subunit C, domain 1"/>
    <property type="match status" value="1"/>
</dbReference>
<dbReference type="KEGG" id="gji:H1R19_03700"/>
<dbReference type="Pfam" id="PF07969">
    <property type="entry name" value="Amidohydro_3"/>
    <property type="match status" value="1"/>
</dbReference>
<name>A0A7D7QH11_9ACTN</name>
<organism evidence="2 3">
    <name type="scientific">Gordonia jinghuaiqii</name>
    <dbReference type="NCBI Taxonomy" id="2758710"/>
    <lineage>
        <taxon>Bacteria</taxon>
        <taxon>Bacillati</taxon>
        <taxon>Actinomycetota</taxon>
        <taxon>Actinomycetes</taxon>
        <taxon>Mycobacteriales</taxon>
        <taxon>Gordoniaceae</taxon>
        <taxon>Gordonia</taxon>
    </lineage>
</organism>
<feature type="domain" description="Amidohydrolase 3" evidence="1">
    <location>
        <begin position="39"/>
        <end position="463"/>
    </location>
</feature>
<dbReference type="RefSeq" id="WP_219850600.1">
    <property type="nucleotide sequence ID" value="NZ_CP059491.1"/>
</dbReference>
<dbReference type="AlphaFoldDB" id="A0A7D7QH11"/>
<dbReference type="SUPFAM" id="SSF51556">
    <property type="entry name" value="Metallo-dependent hydrolases"/>
    <property type="match status" value="1"/>
</dbReference>
<dbReference type="EMBL" id="CP059491">
    <property type="protein sequence ID" value="QMT02282.1"/>
    <property type="molecule type" value="Genomic_DNA"/>
</dbReference>
<dbReference type="PANTHER" id="PTHR22642">
    <property type="entry name" value="IMIDAZOLONEPROPIONASE"/>
    <property type="match status" value="1"/>
</dbReference>
<keyword evidence="2" id="KW-0378">Hydrolase</keyword>
<dbReference type="Gene3D" id="3.10.310.70">
    <property type="match status" value="1"/>
</dbReference>
<protein>
    <submittedName>
        <fullName evidence="2">Amidohydrolase family protein</fullName>
    </submittedName>
</protein>
<accession>A0A7D7QH11</accession>
<dbReference type="InterPro" id="IPR032466">
    <property type="entry name" value="Metal_Hydrolase"/>
</dbReference>
<proteinExistence type="predicted"/>
<sequence length="465" mass="49505">MTRLVFREVSLPEGIRDVAVDDGIISAVGESLRSRDAAVIDGAGGALIPGLHDHHLHLHALAAASASVRCGPPHVTSPDELAAALDTAPTRDSGWIRGIGYVETVAGLLDSVALDRLHGRRPVRLQHRSGAVWFLNSAAVDAAGLASGDHPGIERDAAGKPTGRVWRADTWLRSRVGDGHPPDLRPVGETLARFGITGVTDATPDLPGDTLDHLVAAHRNGDVPQRLHLLGVGPDTVTDLPPTVTVGPYKIVLADSGLPDFPWLCDRIRAVHDRGRGVAVHCVTRESLLLLLAAIDEVGAHPDDRVEHGAIIAPETVNELSRRRLPVITQPGFLTDRGDDFLDRLSASDVPDLYRCGSLVRQRVPLTLSSDAPYGPLDPWTVIAAAATRMTPGGRVAGRAERIDRATALERCLAPLDAPGSAPRTVTPGRPADVVLLDRPLQKALDTGSESVRCTMIGGRITYRR</sequence>
<dbReference type="InterPro" id="IPR011059">
    <property type="entry name" value="Metal-dep_hydrolase_composite"/>
</dbReference>
<dbReference type="GO" id="GO:0016810">
    <property type="term" value="F:hydrolase activity, acting on carbon-nitrogen (but not peptide) bonds"/>
    <property type="evidence" value="ECO:0007669"/>
    <property type="project" value="InterPro"/>
</dbReference>
<gene>
    <name evidence="2" type="ORF">H1R19_03700</name>
</gene>
<evidence type="ECO:0000259" key="1">
    <source>
        <dbReference type="Pfam" id="PF07969"/>
    </source>
</evidence>
<keyword evidence="3" id="KW-1185">Reference proteome</keyword>
<dbReference type="InterPro" id="IPR013108">
    <property type="entry name" value="Amidohydro_3"/>
</dbReference>
<evidence type="ECO:0000313" key="3">
    <source>
        <dbReference type="Proteomes" id="UP000515663"/>
    </source>
</evidence>
<evidence type="ECO:0000313" key="2">
    <source>
        <dbReference type="EMBL" id="QMT02282.1"/>
    </source>
</evidence>
<dbReference type="Gene3D" id="3.20.20.140">
    <property type="entry name" value="Metal-dependent hydrolases"/>
    <property type="match status" value="1"/>
</dbReference>